<accession>A0A6J2T5F8</accession>
<protein>
    <submittedName>
        <fullName evidence="4">KappaPI-actitoxin-Avd3c-like</fullName>
    </submittedName>
</protein>
<name>A0A6J2T5F8_DROLE</name>
<dbReference type="RefSeq" id="XP_030372161.1">
    <property type="nucleotide sequence ID" value="XM_030516301.1"/>
</dbReference>
<keyword evidence="3" id="KW-1185">Reference proteome</keyword>
<dbReference type="Pfam" id="PF00014">
    <property type="entry name" value="Kunitz_BPTI"/>
    <property type="match status" value="1"/>
</dbReference>
<dbReference type="OrthoDB" id="4473401at2759"/>
<reference evidence="4" key="1">
    <citation type="submission" date="2025-08" db="UniProtKB">
        <authorList>
            <consortium name="RefSeq"/>
        </authorList>
    </citation>
    <scope>IDENTIFICATION</scope>
    <source>
        <strain evidence="4">11010-0011.00</strain>
        <tissue evidence="4">Whole body</tissue>
    </source>
</reference>
<gene>
    <name evidence="4" type="primary">LOC115622378</name>
</gene>
<keyword evidence="1" id="KW-0732">Signal</keyword>
<dbReference type="SMART" id="SM00131">
    <property type="entry name" value="KU"/>
    <property type="match status" value="1"/>
</dbReference>
<dbReference type="Gene3D" id="4.10.410.10">
    <property type="entry name" value="Pancreatic trypsin inhibitor Kunitz domain"/>
    <property type="match status" value="1"/>
</dbReference>
<feature type="signal peptide" evidence="1">
    <location>
        <begin position="1"/>
        <end position="19"/>
    </location>
</feature>
<dbReference type="InterPro" id="IPR036880">
    <property type="entry name" value="Kunitz_BPTI_sf"/>
</dbReference>
<feature type="chain" id="PRO_5027072372" evidence="1">
    <location>
        <begin position="20"/>
        <end position="100"/>
    </location>
</feature>
<dbReference type="AlphaFoldDB" id="A0A6J2T5F8"/>
<dbReference type="GO" id="GO:0004867">
    <property type="term" value="F:serine-type endopeptidase inhibitor activity"/>
    <property type="evidence" value="ECO:0007669"/>
    <property type="project" value="InterPro"/>
</dbReference>
<organism evidence="3 4">
    <name type="scientific">Drosophila lebanonensis</name>
    <name type="common">Fruit fly</name>
    <name type="synonym">Scaptodrosophila lebanonensis</name>
    <dbReference type="NCBI Taxonomy" id="7225"/>
    <lineage>
        <taxon>Eukaryota</taxon>
        <taxon>Metazoa</taxon>
        <taxon>Ecdysozoa</taxon>
        <taxon>Arthropoda</taxon>
        <taxon>Hexapoda</taxon>
        <taxon>Insecta</taxon>
        <taxon>Pterygota</taxon>
        <taxon>Neoptera</taxon>
        <taxon>Endopterygota</taxon>
        <taxon>Diptera</taxon>
        <taxon>Brachycera</taxon>
        <taxon>Muscomorpha</taxon>
        <taxon>Ephydroidea</taxon>
        <taxon>Drosophilidae</taxon>
        <taxon>Scaptodrosophila</taxon>
    </lineage>
</organism>
<dbReference type="SUPFAM" id="SSF57362">
    <property type="entry name" value="BPTI-like"/>
    <property type="match status" value="1"/>
</dbReference>
<sequence>MRIFPLLFVLSLLLLATDARRRRTPSIPSNTCKGKPNRQQCEGPLDLGSGGRRCRRSANNNMWYYNAAMNRTCIKMAYKGCGGNNNRWCSKQDCETKCRR</sequence>
<dbReference type="InterPro" id="IPR002223">
    <property type="entry name" value="Kunitz_BPTI"/>
</dbReference>
<proteinExistence type="predicted"/>
<feature type="domain" description="BPTI/Kunitz inhibitor" evidence="2">
    <location>
        <begin position="41"/>
        <end position="98"/>
    </location>
</feature>
<evidence type="ECO:0000313" key="4">
    <source>
        <dbReference type="RefSeq" id="XP_030372161.1"/>
    </source>
</evidence>
<evidence type="ECO:0000259" key="2">
    <source>
        <dbReference type="PROSITE" id="PS50279"/>
    </source>
</evidence>
<dbReference type="PROSITE" id="PS50279">
    <property type="entry name" value="BPTI_KUNITZ_2"/>
    <property type="match status" value="1"/>
</dbReference>
<evidence type="ECO:0000256" key="1">
    <source>
        <dbReference type="SAM" id="SignalP"/>
    </source>
</evidence>
<dbReference type="Proteomes" id="UP000504634">
    <property type="component" value="Unplaced"/>
</dbReference>
<dbReference type="GeneID" id="115622378"/>
<evidence type="ECO:0000313" key="3">
    <source>
        <dbReference type="Proteomes" id="UP000504634"/>
    </source>
</evidence>